<evidence type="ECO:0000313" key="4">
    <source>
        <dbReference type="EMBL" id="MDJ1185276.1"/>
    </source>
</evidence>
<dbReference type="InterPro" id="IPR000182">
    <property type="entry name" value="GNAT_dom"/>
</dbReference>
<evidence type="ECO:0000256" key="1">
    <source>
        <dbReference type="ARBA" id="ARBA00022679"/>
    </source>
</evidence>
<dbReference type="InterPro" id="IPR050832">
    <property type="entry name" value="Bact_Acetyltransf"/>
</dbReference>
<keyword evidence="5" id="KW-1185">Reference proteome</keyword>
<dbReference type="RefSeq" id="WP_283759921.1">
    <property type="nucleotide sequence ID" value="NZ_JAQOSQ010000030.1"/>
</dbReference>
<feature type="domain" description="N-acetyltransferase" evidence="3">
    <location>
        <begin position="1"/>
        <end position="148"/>
    </location>
</feature>
<gene>
    <name evidence="4" type="ORF">PMH09_18985</name>
</gene>
<dbReference type="CDD" id="cd04301">
    <property type="entry name" value="NAT_SF"/>
    <property type="match status" value="1"/>
</dbReference>
<evidence type="ECO:0000259" key="3">
    <source>
        <dbReference type="PROSITE" id="PS51186"/>
    </source>
</evidence>
<dbReference type="EMBL" id="JAQOSQ010000030">
    <property type="protein sequence ID" value="MDJ1185276.1"/>
    <property type="molecule type" value="Genomic_DNA"/>
</dbReference>
<keyword evidence="2" id="KW-0012">Acyltransferase</keyword>
<dbReference type="Proteomes" id="UP001232992">
    <property type="component" value="Unassembled WGS sequence"/>
</dbReference>
<dbReference type="Gene3D" id="3.40.630.30">
    <property type="match status" value="1"/>
</dbReference>
<evidence type="ECO:0000313" key="5">
    <source>
        <dbReference type="Proteomes" id="UP001232992"/>
    </source>
</evidence>
<comment type="caution">
    <text evidence="4">The sequence shown here is derived from an EMBL/GenBank/DDBJ whole genome shotgun (WGS) entry which is preliminary data.</text>
</comment>
<protein>
    <submittedName>
        <fullName evidence="4">GNAT family N-acetyltransferase</fullName>
    </submittedName>
</protein>
<sequence length="149" mass="16987">MKIRIASTKDVETLFAIRTSVIENYQSRAELAELGITVDSVTEILKTDGRAWIAEIEGKAVAFAIASSTEHTIFGMFVHPQFENRGLGRALMQRAEEWLWEQGCAEIWLLTGNNPMLRAYGFYLHLGWTPVEVETEGPFADEMKFMKWK</sequence>
<accession>A0ABT7C1E8</accession>
<organism evidence="4 5">
    <name type="scientific">Roseofilum casamattae BLCC-M143</name>
    <dbReference type="NCBI Taxonomy" id="3022442"/>
    <lineage>
        <taxon>Bacteria</taxon>
        <taxon>Bacillati</taxon>
        <taxon>Cyanobacteriota</taxon>
        <taxon>Cyanophyceae</taxon>
        <taxon>Desertifilales</taxon>
        <taxon>Desertifilaceae</taxon>
        <taxon>Roseofilum</taxon>
        <taxon>Roseofilum casamattae</taxon>
    </lineage>
</organism>
<proteinExistence type="predicted"/>
<dbReference type="SUPFAM" id="SSF55729">
    <property type="entry name" value="Acyl-CoA N-acyltransferases (Nat)"/>
    <property type="match status" value="1"/>
</dbReference>
<name>A0ABT7C1E8_9CYAN</name>
<keyword evidence="1" id="KW-0808">Transferase</keyword>
<dbReference type="PROSITE" id="PS51186">
    <property type="entry name" value="GNAT"/>
    <property type="match status" value="1"/>
</dbReference>
<dbReference type="PANTHER" id="PTHR43877">
    <property type="entry name" value="AMINOALKYLPHOSPHONATE N-ACETYLTRANSFERASE-RELATED-RELATED"/>
    <property type="match status" value="1"/>
</dbReference>
<reference evidence="4 5" key="1">
    <citation type="submission" date="2023-01" db="EMBL/GenBank/DDBJ databases">
        <title>Novel diversity within Roseofilum (Cyanobacteria; Desertifilaceae) from marine benthic mats with descriptions of four novel species.</title>
        <authorList>
            <person name="Wang Y."/>
            <person name="Berthold D.E."/>
            <person name="Hu J."/>
            <person name="Lefler F.W."/>
            <person name="Laughinghouse H.D. IV."/>
        </authorList>
    </citation>
    <scope>NUCLEOTIDE SEQUENCE [LARGE SCALE GENOMIC DNA]</scope>
    <source>
        <strain evidence="4 5">BLCC-M143</strain>
    </source>
</reference>
<evidence type="ECO:0000256" key="2">
    <source>
        <dbReference type="ARBA" id="ARBA00023315"/>
    </source>
</evidence>
<dbReference type="Pfam" id="PF00583">
    <property type="entry name" value="Acetyltransf_1"/>
    <property type="match status" value="1"/>
</dbReference>
<dbReference type="InterPro" id="IPR016181">
    <property type="entry name" value="Acyl_CoA_acyltransferase"/>
</dbReference>